<dbReference type="Proteomes" id="UP001501600">
    <property type="component" value="Unassembled WGS sequence"/>
</dbReference>
<dbReference type="Pfam" id="PF02805">
    <property type="entry name" value="Ada_Zn_binding"/>
    <property type="match status" value="1"/>
</dbReference>
<evidence type="ECO:0000256" key="1">
    <source>
        <dbReference type="ARBA" id="ARBA00023159"/>
    </source>
</evidence>
<dbReference type="EMBL" id="BAABLF010000030">
    <property type="protein sequence ID" value="GAA5194703.1"/>
    <property type="molecule type" value="Genomic_DNA"/>
</dbReference>
<proteinExistence type="predicted"/>
<dbReference type="InterPro" id="IPR035451">
    <property type="entry name" value="Ada-like_dom_sf"/>
</dbReference>
<gene>
    <name evidence="3" type="ORF">GCM10025772_28230</name>
</gene>
<name>A0ABP9SGD5_9GAMM</name>
<dbReference type="RefSeq" id="WP_345317820.1">
    <property type="nucleotide sequence ID" value="NZ_BAABLF010000030.1"/>
</dbReference>
<feature type="domain" description="Ada DNA repair metal-binding" evidence="2">
    <location>
        <begin position="25"/>
        <end position="72"/>
    </location>
</feature>
<reference evidence="4" key="1">
    <citation type="journal article" date="2019" name="Int. J. Syst. Evol. Microbiol.">
        <title>The Global Catalogue of Microorganisms (GCM) 10K type strain sequencing project: providing services to taxonomists for standard genome sequencing and annotation.</title>
        <authorList>
            <consortium name="The Broad Institute Genomics Platform"/>
            <consortium name="The Broad Institute Genome Sequencing Center for Infectious Disease"/>
            <person name="Wu L."/>
            <person name="Ma J."/>
        </authorList>
    </citation>
    <scope>NUCLEOTIDE SEQUENCE [LARGE SCALE GENOMIC DNA]</scope>
    <source>
        <strain evidence="4">JCM 18720</strain>
    </source>
</reference>
<dbReference type="Gene3D" id="3.40.10.10">
    <property type="entry name" value="DNA Methylphosphotriester Repair Domain"/>
    <property type="match status" value="1"/>
</dbReference>
<organism evidence="3 4">
    <name type="scientific">Ferrimonas gelatinilytica</name>
    <dbReference type="NCBI Taxonomy" id="1255257"/>
    <lineage>
        <taxon>Bacteria</taxon>
        <taxon>Pseudomonadati</taxon>
        <taxon>Pseudomonadota</taxon>
        <taxon>Gammaproteobacteria</taxon>
        <taxon>Alteromonadales</taxon>
        <taxon>Ferrimonadaceae</taxon>
        <taxon>Ferrimonas</taxon>
    </lineage>
</organism>
<protein>
    <submittedName>
        <fullName evidence="3">Ada metal-binding domain-containing protein</fullName>
    </submittedName>
</protein>
<sequence length="86" mass="9357">MTKQYKLLSGSGELFLSDKPGVLGGNSKAKIYGKLDCSAANRALAKGYASHRVFFVSESDAINAGYRPCGSCMCEQYNEWKKHSNA</sequence>
<evidence type="ECO:0000313" key="4">
    <source>
        <dbReference type="Proteomes" id="UP001501600"/>
    </source>
</evidence>
<evidence type="ECO:0000313" key="3">
    <source>
        <dbReference type="EMBL" id="GAA5194703.1"/>
    </source>
</evidence>
<dbReference type="SUPFAM" id="SSF57884">
    <property type="entry name" value="Ada DNA repair protein, N-terminal domain (N-Ada 10)"/>
    <property type="match status" value="1"/>
</dbReference>
<dbReference type="InterPro" id="IPR004026">
    <property type="entry name" value="Ada_DNA_repair_Zn-bd"/>
</dbReference>
<keyword evidence="1" id="KW-0010">Activator</keyword>
<comment type="caution">
    <text evidence="3">The sequence shown here is derived from an EMBL/GenBank/DDBJ whole genome shotgun (WGS) entry which is preliminary data.</text>
</comment>
<accession>A0ABP9SGD5</accession>
<keyword evidence="4" id="KW-1185">Reference proteome</keyword>
<evidence type="ECO:0000259" key="2">
    <source>
        <dbReference type="Pfam" id="PF02805"/>
    </source>
</evidence>